<dbReference type="PANTHER" id="PTHR43918">
    <property type="entry name" value="ACETYLCHOLINESTERASE"/>
    <property type="match status" value="1"/>
</dbReference>
<dbReference type="EMBL" id="ML178817">
    <property type="protein sequence ID" value="TFL05033.1"/>
    <property type="molecule type" value="Genomic_DNA"/>
</dbReference>
<dbReference type="PROSITE" id="PS00122">
    <property type="entry name" value="CARBOXYLESTERASE_B_1"/>
    <property type="match status" value="1"/>
</dbReference>
<dbReference type="InterPro" id="IPR019826">
    <property type="entry name" value="Carboxylesterase_B_AS"/>
</dbReference>
<dbReference type="Proteomes" id="UP000305067">
    <property type="component" value="Unassembled WGS sequence"/>
</dbReference>
<keyword evidence="6" id="KW-1185">Reference proteome</keyword>
<dbReference type="AlphaFoldDB" id="A0A5C3QST1"/>
<dbReference type="Gene3D" id="3.40.50.1820">
    <property type="entry name" value="alpha/beta hydrolase"/>
    <property type="match status" value="1"/>
</dbReference>
<gene>
    <name evidence="5" type="ORF">BDV98DRAFT_561357</name>
</gene>
<dbReference type="InterPro" id="IPR019819">
    <property type="entry name" value="Carboxylesterase_B_CS"/>
</dbReference>
<evidence type="ECO:0000313" key="5">
    <source>
        <dbReference type="EMBL" id="TFL05033.1"/>
    </source>
</evidence>
<comment type="similarity">
    <text evidence="1 3">Belongs to the type-B carboxylesterase/lipase family.</text>
</comment>
<accession>A0A5C3QST1</accession>
<evidence type="ECO:0000259" key="4">
    <source>
        <dbReference type="Pfam" id="PF00135"/>
    </source>
</evidence>
<dbReference type="InterPro" id="IPR050654">
    <property type="entry name" value="AChE-related_enzymes"/>
</dbReference>
<dbReference type="InterPro" id="IPR029058">
    <property type="entry name" value="AB_hydrolase_fold"/>
</dbReference>
<reference evidence="5 6" key="1">
    <citation type="journal article" date="2019" name="Nat. Ecol. Evol.">
        <title>Megaphylogeny resolves global patterns of mushroom evolution.</title>
        <authorList>
            <person name="Varga T."/>
            <person name="Krizsan K."/>
            <person name="Foldi C."/>
            <person name="Dima B."/>
            <person name="Sanchez-Garcia M."/>
            <person name="Sanchez-Ramirez S."/>
            <person name="Szollosi G.J."/>
            <person name="Szarkandi J.G."/>
            <person name="Papp V."/>
            <person name="Albert L."/>
            <person name="Andreopoulos W."/>
            <person name="Angelini C."/>
            <person name="Antonin V."/>
            <person name="Barry K.W."/>
            <person name="Bougher N.L."/>
            <person name="Buchanan P."/>
            <person name="Buyck B."/>
            <person name="Bense V."/>
            <person name="Catcheside P."/>
            <person name="Chovatia M."/>
            <person name="Cooper J."/>
            <person name="Damon W."/>
            <person name="Desjardin D."/>
            <person name="Finy P."/>
            <person name="Geml J."/>
            <person name="Haridas S."/>
            <person name="Hughes K."/>
            <person name="Justo A."/>
            <person name="Karasinski D."/>
            <person name="Kautmanova I."/>
            <person name="Kiss B."/>
            <person name="Kocsube S."/>
            <person name="Kotiranta H."/>
            <person name="LaButti K.M."/>
            <person name="Lechner B.E."/>
            <person name="Liimatainen K."/>
            <person name="Lipzen A."/>
            <person name="Lukacs Z."/>
            <person name="Mihaltcheva S."/>
            <person name="Morgado L.N."/>
            <person name="Niskanen T."/>
            <person name="Noordeloos M.E."/>
            <person name="Ohm R.A."/>
            <person name="Ortiz-Santana B."/>
            <person name="Ovrebo C."/>
            <person name="Racz N."/>
            <person name="Riley R."/>
            <person name="Savchenko A."/>
            <person name="Shiryaev A."/>
            <person name="Soop K."/>
            <person name="Spirin V."/>
            <person name="Szebenyi C."/>
            <person name="Tomsovsky M."/>
            <person name="Tulloss R.E."/>
            <person name="Uehling J."/>
            <person name="Grigoriev I.V."/>
            <person name="Vagvolgyi C."/>
            <person name="Papp T."/>
            <person name="Martin F.M."/>
            <person name="Miettinen O."/>
            <person name="Hibbett D.S."/>
            <person name="Nagy L.G."/>
        </authorList>
    </citation>
    <scope>NUCLEOTIDE SEQUENCE [LARGE SCALE GENOMIC DNA]</scope>
    <source>
        <strain evidence="5 6">CBS 309.79</strain>
    </source>
</reference>
<dbReference type="STRING" id="1884261.A0A5C3QST1"/>
<evidence type="ECO:0000256" key="1">
    <source>
        <dbReference type="ARBA" id="ARBA00005964"/>
    </source>
</evidence>
<keyword evidence="3" id="KW-0732">Signal</keyword>
<proteinExistence type="inferred from homology"/>
<evidence type="ECO:0000313" key="6">
    <source>
        <dbReference type="Proteomes" id="UP000305067"/>
    </source>
</evidence>
<dbReference type="OrthoDB" id="408631at2759"/>
<evidence type="ECO:0000256" key="2">
    <source>
        <dbReference type="ARBA" id="ARBA00022801"/>
    </source>
</evidence>
<protein>
    <recommendedName>
        <fullName evidence="3">Carboxylic ester hydrolase</fullName>
        <ecNumber evidence="3">3.1.1.-</ecNumber>
    </recommendedName>
</protein>
<dbReference type="EC" id="3.1.1.-" evidence="3"/>
<evidence type="ECO:0000256" key="3">
    <source>
        <dbReference type="RuleBase" id="RU361235"/>
    </source>
</evidence>
<dbReference type="PROSITE" id="PS00941">
    <property type="entry name" value="CARBOXYLESTERASE_B_2"/>
    <property type="match status" value="1"/>
</dbReference>
<dbReference type="PANTHER" id="PTHR43918:SF4">
    <property type="entry name" value="CARBOXYLIC ESTER HYDROLASE"/>
    <property type="match status" value="1"/>
</dbReference>
<dbReference type="SUPFAM" id="SSF53474">
    <property type="entry name" value="alpha/beta-Hydrolases"/>
    <property type="match status" value="1"/>
</dbReference>
<feature type="chain" id="PRO_5023157413" description="Carboxylic ester hydrolase" evidence="3">
    <location>
        <begin position="21"/>
        <end position="547"/>
    </location>
</feature>
<name>A0A5C3QST1_9AGAR</name>
<dbReference type="GO" id="GO:0052689">
    <property type="term" value="F:carboxylic ester hydrolase activity"/>
    <property type="evidence" value="ECO:0007669"/>
    <property type="project" value="TreeGrafter"/>
</dbReference>
<feature type="signal peptide" evidence="3">
    <location>
        <begin position="1"/>
        <end position="20"/>
    </location>
</feature>
<dbReference type="InterPro" id="IPR002018">
    <property type="entry name" value="CarbesteraseB"/>
</dbReference>
<keyword evidence="2 3" id="KW-0378">Hydrolase</keyword>
<organism evidence="5 6">
    <name type="scientific">Pterulicium gracile</name>
    <dbReference type="NCBI Taxonomy" id="1884261"/>
    <lineage>
        <taxon>Eukaryota</taxon>
        <taxon>Fungi</taxon>
        <taxon>Dikarya</taxon>
        <taxon>Basidiomycota</taxon>
        <taxon>Agaricomycotina</taxon>
        <taxon>Agaricomycetes</taxon>
        <taxon>Agaricomycetidae</taxon>
        <taxon>Agaricales</taxon>
        <taxon>Pleurotineae</taxon>
        <taxon>Pterulaceae</taxon>
        <taxon>Pterulicium</taxon>
    </lineage>
</organism>
<sequence>MLLLLTSFTAFLSGAPIALATGPIVNTNNGTVVGLELPEFNQHAFLGIPYAQPPVGDLRLRRPRPFNQTLDNFNAIGYSPLCWNVPTTGASDGAGIPQDEDCLTINIVRPADASPENQLPVMFWIHGGGWVAGGSGVDWYNGTYLVQASTNYSNPVVYVSINYRLSQLGFLAGQELADEGNLNLGLYDQRLALHWVQENIAAFGGDPTKVTIFGESAGGFAVGTHFSAFGGRDDNLFHAGISQSGTASNFNLPTEERFQNSYNQLVANSSCSEFTTAETQLDCLRHIPVDEFRFAVSSWATGTVVDGDMIPLSVANAMDVYNNGRYVKRPLITGTTTDEGSRSARTEEEVIGQLQGMGFNDTQVERMLELYPSDPRLGVPYNTGMYMPNGTPYGKQAASIAGDTSYIALRRWVAEELVKAEVPVWTYRFNQNPAFINNPNGGAPHFSEIFYLFGNPNCPLQLGRCLGPLAYDHALSDLLQSMWISFAVHLDPNQNNYAGAPTWPAYAEGAENMRFQGGGSSAEKDDYRKEGIQLLLDNYFPNQGARV</sequence>
<feature type="domain" description="Carboxylesterase type B" evidence="4">
    <location>
        <begin position="23"/>
        <end position="512"/>
    </location>
</feature>
<dbReference type="Pfam" id="PF00135">
    <property type="entry name" value="COesterase"/>
    <property type="match status" value="1"/>
</dbReference>